<proteinExistence type="inferred from homology"/>
<feature type="region of interest" description="Disordered" evidence="13">
    <location>
        <begin position="1"/>
        <end position="331"/>
    </location>
</feature>
<evidence type="ECO:0000256" key="6">
    <source>
        <dbReference type="ARBA" id="ARBA00022692"/>
    </source>
</evidence>
<name>A0A6J7LRH0_9ZZZZ</name>
<feature type="transmembrane region" description="Helical" evidence="14">
    <location>
        <begin position="525"/>
        <end position="549"/>
    </location>
</feature>
<keyword evidence="4" id="KW-0444">Lipid biosynthesis</keyword>
<evidence type="ECO:0000256" key="8">
    <source>
        <dbReference type="ARBA" id="ARBA00022989"/>
    </source>
</evidence>
<dbReference type="PANTHER" id="PTHR46382:SF1">
    <property type="entry name" value="PHOSPHATIDATE CYTIDYLYLTRANSFERASE"/>
    <property type="match status" value="1"/>
</dbReference>
<keyword evidence="9" id="KW-0443">Lipid metabolism</keyword>
<evidence type="ECO:0000256" key="7">
    <source>
        <dbReference type="ARBA" id="ARBA00022695"/>
    </source>
</evidence>
<evidence type="ECO:0000256" key="5">
    <source>
        <dbReference type="ARBA" id="ARBA00022679"/>
    </source>
</evidence>
<dbReference type="EMBL" id="CAFBOG010000023">
    <property type="protein sequence ID" value="CAB4971051.1"/>
    <property type="molecule type" value="Genomic_DNA"/>
</dbReference>
<keyword evidence="10 14" id="KW-0472">Membrane</keyword>
<gene>
    <name evidence="15" type="ORF">UFOPK3046_01589</name>
    <name evidence="16" type="ORF">UFOPK3914_00403</name>
</gene>
<dbReference type="GO" id="GO:0005886">
    <property type="term" value="C:plasma membrane"/>
    <property type="evidence" value="ECO:0007669"/>
    <property type="project" value="UniProtKB-SubCell"/>
</dbReference>
<evidence type="ECO:0000256" key="12">
    <source>
        <dbReference type="ARBA" id="ARBA00023264"/>
    </source>
</evidence>
<evidence type="ECO:0000256" key="2">
    <source>
        <dbReference type="ARBA" id="ARBA00010185"/>
    </source>
</evidence>
<dbReference type="AlphaFoldDB" id="A0A6J7LRH0"/>
<keyword evidence="7" id="KW-0548">Nucleotidyltransferase</keyword>
<evidence type="ECO:0000256" key="10">
    <source>
        <dbReference type="ARBA" id="ARBA00023136"/>
    </source>
</evidence>
<evidence type="ECO:0000256" key="13">
    <source>
        <dbReference type="SAM" id="MobiDB-lite"/>
    </source>
</evidence>
<evidence type="ECO:0000256" key="4">
    <source>
        <dbReference type="ARBA" id="ARBA00022516"/>
    </source>
</evidence>
<keyword evidence="6 14" id="KW-0812">Transmembrane</keyword>
<comment type="subcellular location">
    <subcellularLocation>
        <location evidence="1">Cell membrane</location>
        <topology evidence="1">Multi-pass membrane protein</topology>
    </subcellularLocation>
</comment>
<sequence>MSDENDPEEGRTEGVRIIGAQEAAEAAGRSDVVRRRRRGQKKYGDRPDEPAASADLPKITISTTEDDPASNPERYGATAGYSDDFDGTEDGPIWADPPVERYGPTDENGDRIEVGHARMIPAEPEPDRADTDRADTDRADIDRADTDRAGTKQASQSGFPGAGDEPYGDPRYMTDPDEFDQTATEQPYSDEDSFVLPHWTEPPTGQVPKVVIGEDAPEPEPLATHSNQPRWRDEGEREVATDFDDLVDDGPRLGALSGDSGASVADEFFSDTRTEGAEGIESSDAMEDFSPEGDFSELDSPRSGAGRRRQAAAGSASGDVSADPSDADQAASVSVGGERNLGTAIGVGVGLVILGLVCFKLGALPTAILATAIITFAAFEYFTAVRSSGHNPATLLGLVAVAGLVFATFTSGLSAFPIVMGLAVMAGLLWYLWVAPGEHSVANLGLTLLGVLWIGFLGSFATLFLGLGKQMQDVSPALTSNPGIGVLLAAVIVAVSHDVGAYFVGKYMGSTPLSAASPNKTQEGMIGGVLSALVVTVVIIGFGGISPIGDSIPRTIVFAVLCALAAPLGDLCESFVKRDLKVKDMGSVLPGHGGVLDRFDALLFVLPTAYFVTVLFNVWTLSAS</sequence>
<organism evidence="16">
    <name type="scientific">freshwater metagenome</name>
    <dbReference type="NCBI Taxonomy" id="449393"/>
    <lineage>
        <taxon>unclassified sequences</taxon>
        <taxon>metagenomes</taxon>
        <taxon>ecological metagenomes</taxon>
    </lineage>
</organism>
<dbReference type="CDD" id="cd06174">
    <property type="entry name" value="MFS"/>
    <property type="match status" value="1"/>
</dbReference>
<feature type="transmembrane region" description="Helical" evidence="14">
    <location>
        <begin position="391"/>
        <end position="409"/>
    </location>
</feature>
<feature type="compositionally biased region" description="Acidic residues" evidence="13">
    <location>
        <begin position="284"/>
        <end position="297"/>
    </location>
</feature>
<feature type="transmembrane region" description="Helical" evidence="14">
    <location>
        <begin position="441"/>
        <end position="464"/>
    </location>
</feature>
<evidence type="ECO:0000256" key="14">
    <source>
        <dbReference type="SAM" id="Phobius"/>
    </source>
</evidence>
<evidence type="ECO:0000256" key="9">
    <source>
        <dbReference type="ARBA" id="ARBA00023098"/>
    </source>
</evidence>
<comment type="similarity">
    <text evidence="2">Belongs to the CDS family.</text>
</comment>
<keyword evidence="12" id="KW-1208">Phospholipid metabolism</keyword>
<feature type="transmembrane region" description="Helical" evidence="14">
    <location>
        <begin position="349"/>
        <end position="379"/>
    </location>
</feature>
<dbReference type="GO" id="GO:0016024">
    <property type="term" value="P:CDP-diacylglycerol biosynthetic process"/>
    <property type="evidence" value="ECO:0007669"/>
    <property type="project" value="TreeGrafter"/>
</dbReference>
<feature type="compositionally biased region" description="Basic and acidic residues" evidence="13">
    <location>
        <begin position="125"/>
        <end position="150"/>
    </location>
</feature>
<feature type="transmembrane region" description="Helical" evidence="14">
    <location>
        <begin position="484"/>
        <end position="504"/>
    </location>
</feature>
<feature type="compositionally biased region" description="Low complexity" evidence="13">
    <location>
        <begin position="16"/>
        <end position="29"/>
    </location>
</feature>
<feature type="compositionally biased region" description="Low complexity" evidence="13">
    <location>
        <begin position="311"/>
        <end position="331"/>
    </location>
</feature>
<keyword evidence="3" id="KW-1003">Cell membrane</keyword>
<evidence type="ECO:0000256" key="3">
    <source>
        <dbReference type="ARBA" id="ARBA00022475"/>
    </source>
</evidence>
<feature type="compositionally biased region" description="Basic and acidic residues" evidence="13">
    <location>
        <begin position="230"/>
        <end position="240"/>
    </location>
</feature>
<dbReference type="PANTHER" id="PTHR46382">
    <property type="entry name" value="PHOSPHATIDATE CYTIDYLYLTRANSFERASE"/>
    <property type="match status" value="1"/>
</dbReference>
<accession>A0A6J7LRH0</accession>
<dbReference type="InterPro" id="IPR000374">
    <property type="entry name" value="PC_trans"/>
</dbReference>
<reference evidence="16" key="1">
    <citation type="submission" date="2020-05" db="EMBL/GenBank/DDBJ databases">
        <authorList>
            <person name="Chiriac C."/>
            <person name="Salcher M."/>
            <person name="Ghai R."/>
            <person name="Kavagutti S V."/>
        </authorList>
    </citation>
    <scope>NUCLEOTIDE SEQUENCE</scope>
</reference>
<dbReference type="GO" id="GO:0004605">
    <property type="term" value="F:phosphatidate cytidylyltransferase activity"/>
    <property type="evidence" value="ECO:0007669"/>
    <property type="project" value="TreeGrafter"/>
</dbReference>
<dbReference type="Pfam" id="PF01148">
    <property type="entry name" value="CTP_transf_1"/>
    <property type="match status" value="1"/>
</dbReference>
<evidence type="ECO:0000313" key="16">
    <source>
        <dbReference type="EMBL" id="CAB4971051.1"/>
    </source>
</evidence>
<keyword evidence="11" id="KW-0594">Phospholipid biosynthesis</keyword>
<protein>
    <submittedName>
        <fullName evidence="16">Unannotated protein</fullName>
    </submittedName>
</protein>
<evidence type="ECO:0000256" key="11">
    <source>
        <dbReference type="ARBA" id="ARBA00023209"/>
    </source>
</evidence>
<keyword evidence="5" id="KW-0808">Transferase</keyword>
<keyword evidence="8 14" id="KW-1133">Transmembrane helix</keyword>
<feature type="transmembrane region" description="Helical" evidence="14">
    <location>
        <begin position="601"/>
        <end position="621"/>
    </location>
</feature>
<feature type="transmembrane region" description="Helical" evidence="14">
    <location>
        <begin position="415"/>
        <end position="434"/>
    </location>
</feature>
<dbReference type="EMBL" id="CAFAAQ010000176">
    <property type="protein sequence ID" value="CAB4817869.1"/>
    <property type="molecule type" value="Genomic_DNA"/>
</dbReference>
<evidence type="ECO:0000256" key="1">
    <source>
        <dbReference type="ARBA" id="ARBA00004651"/>
    </source>
</evidence>
<evidence type="ECO:0000313" key="15">
    <source>
        <dbReference type="EMBL" id="CAB4817869.1"/>
    </source>
</evidence>
<dbReference type="PROSITE" id="PS01315">
    <property type="entry name" value="CDS"/>
    <property type="match status" value="1"/>
</dbReference>